<dbReference type="InterPro" id="IPR008930">
    <property type="entry name" value="Terpenoid_cyclase/PrenylTrfase"/>
</dbReference>
<dbReference type="AlphaFoldDB" id="H6NTF3"/>
<evidence type="ECO:0000313" key="2">
    <source>
        <dbReference type="Proteomes" id="UP000007523"/>
    </source>
</evidence>
<keyword evidence="2" id="KW-1185">Reference proteome</keyword>
<protein>
    <submittedName>
        <fullName evidence="1">Uncharacterized protein</fullName>
    </submittedName>
</protein>
<dbReference type="KEGG" id="pmq:PM3016_651"/>
<proteinExistence type="predicted"/>
<dbReference type="SUPFAM" id="SSF48239">
    <property type="entry name" value="Terpenoid cyclases/Protein prenyltransferases"/>
    <property type="match status" value="1"/>
</dbReference>
<dbReference type="STRING" id="1116391.PM3016_651"/>
<accession>H6NTF3</accession>
<reference evidence="1 2" key="1">
    <citation type="journal article" date="2012" name="J. Bacteriol.">
        <title>Complete Genome Sequence of Paenibacillus mucilaginosus 3016, a Bacterium Functional as Microbial Fertilizer.</title>
        <authorList>
            <person name="Ma M."/>
            <person name="Wang Z."/>
            <person name="Li L."/>
            <person name="Jiang X."/>
            <person name="Guan D."/>
            <person name="Cao F."/>
            <person name="Chen H."/>
            <person name="Wang X."/>
            <person name="Shen D."/>
            <person name="Du B."/>
            <person name="Li J."/>
        </authorList>
    </citation>
    <scope>NUCLEOTIDE SEQUENCE [LARGE SCALE GENOMIC DNA]</scope>
    <source>
        <strain evidence="1 2">3016</strain>
    </source>
</reference>
<sequence>MAADNVQGSRFWELGRGYMRMKARPLERALFAYEFEGGPASEVIAALGAYRNEDGGFGRGLEPDIRCRASSVLATTVALQHLALLPKQDGEELIRGALGYLTAVYDPHLPGWEKVPPAVHSAPRAPWWDYRAPGTDWGNPNAEIAGYFKAYEEWAVSSEWVDGLVEQAVRHLNENSTLDEFHELLCYLRMAERVPLAVQARMSGKLGEMVERCTVKEPQGWEGYELQPVGAVPTPQSPYYERFADVLPANLDWLLDRQTEEGAWEPAWSWGRDEDEWAAAREEWKSVITLNNLRILRAYGRG</sequence>
<organism evidence="1 2">
    <name type="scientific">Paenibacillus mucilaginosus 3016</name>
    <dbReference type="NCBI Taxonomy" id="1116391"/>
    <lineage>
        <taxon>Bacteria</taxon>
        <taxon>Bacillati</taxon>
        <taxon>Bacillota</taxon>
        <taxon>Bacilli</taxon>
        <taxon>Bacillales</taxon>
        <taxon>Paenibacillaceae</taxon>
        <taxon>Paenibacillus</taxon>
    </lineage>
</organism>
<dbReference type="HOGENOM" id="CLU_051344_0_0_9"/>
<gene>
    <name evidence="1" type="ORF">PM3016_651</name>
</gene>
<evidence type="ECO:0000313" key="1">
    <source>
        <dbReference type="EMBL" id="AFC27615.1"/>
    </source>
</evidence>
<name>H6NTF3_9BACL</name>
<dbReference type="EMBL" id="CP003235">
    <property type="protein sequence ID" value="AFC27615.1"/>
    <property type="molecule type" value="Genomic_DNA"/>
</dbReference>
<dbReference type="Proteomes" id="UP000007523">
    <property type="component" value="Chromosome"/>
</dbReference>